<reference evidence="5 6" key="1">
    <citation type="submission" date="2019-06" db="EMBL/GenBank/DDBJ databases">
        <title>Sequencing the genomes of 1000 actinobacteria strains.</title>
        <authorList>
            <person name="Klenk H.-P."/>
        </authorList>
    </citation>
    <scope>NUCLEOTIDE SEQUENCE [LARGE SCALE GENOMIC DNA]</scope>
    <source>
        <strain evidence="5 6">DSM 20169</strain>
    </source>
</reference>
<evidence type="ECO:0000256" key="1">
    <source>
        <dbReference type="ARBA" id="ARBA00001946"/>
    </source>
</evidence>
<sequence length="378" mass="41009">MKIREIRIAGLRGATPRGGWTMELKPESSLHTVVAVHSDDGRVGMGSVFTHEALVAGAMEVLEELIIGREFSSPTAMTEELHQHTFWMGRGGSITHAISGINIALWDLAGQVWGAPVSHLLGGNHRDHVRPYASLLMDEPARLRENLLALSAQGFAAFKIGWGKFGREDARMDELLVRTARETIGDDAILAVDAGGSDGFWRNGVRWALDTSRMLSDHRVAWFEEPLNPDDIDGFVRLTAASAVPISGGETYTRRQAFTPFVDRAAFDIVQPDVTKVGGIDEMMSIGRRAEDSGMTLIPHGWNTAIGLAADLHAAAALRFTDLVEYCTGSAYIDDLVVGGWVLDADGRLAVPNAPGLGIEWDREALLRYTGGVDLLSV</sequence>
<evidence type="ECO:0000313" key="6">
    <source>
        <dbReference type="Proteomes" id="UP000317209"/>
    </source>
</evidence>
<dbReference type="CDD" id="cd03316">
    <property type="entry name" value="MR_like"/>
    <property type="match status" value="1"/>
</dbReference>
<dbReference type="InterPro" id="IPR029065">
    <property type="entry name" value="Enolase_C-like"/>
</dbReference>
<dbReference type="GO" id="GO:0016836">
    <property type="term" value="F:hydro-lyase activity"/>
    <property type="evidence" value="ECO:0007669"/>
    <property type="project" value="TreeGrafter"/>
</dbReference>
<dbReference type="Gene3D" id="3.30.390.10">
    <property type="entry name" value="Enolase-like, N-terminal domain"/>
    <property type="match status" value="1"/>
</dbReference>
<name>A0A543BIV9_9MICO</name>
<dbReference type="PANTHER" id="PTHR13794">
    <property type="entry name" value="ENOLASE SUPERFAMILY, MANDELATE RACEMASE"/>
    <property type="match status" value="1"/>
</dbReference>
<evidence type="ECO:0000259" key="4">
    <source>
        <dbReference type="SMART" id="SM00922"/>
    </source>
</evidence>
<dbReference type="InterPro" id="IPR046945">
    <property type="entry name" value="RHMD-like"/>
</dbReference>
<dbReference type="SFLD" id="SFLDS00001">
    <property type="entry name" value="Enolase"/>
    <property type="match status" value="1"/>
</dbReference>
<dbReference type="Pfam" id="PF02746">
    <property type="entry name" value="MR_MLE_N"/>
    <property type="match status" value="1"/>
</dbReference>
<dbReference type="EMBL" id="VFOX01000001">
    <property type="protein sequence ID" value="TQL84746.1"/>
    <property type="molecule type" value="Genomic_DNA"/>
</dbReference>
<dbReference type="InterPro" id="IPR029017">
    <property type="entry name" value="Enolase-like_N"/>
</dbReference>
<dbReference type="InterPro" id="IPR013341">
    <property type="entry name" value="Mandelate_racemase_N_dom"/>
</dbReference>
<dbReference type="Gene3D" id="3.20.20.120">
    <property type="entry name" value="Enolase-like C-terminal domain"/>
    <property type="match status" value="1"/>
</dbReference>
<keyword evidence="6" id="KW-1185">Reference proteome</keyword>
<keyword evidence="3" id="KW-0460">Magnesium</keyword>
<dbReference type="PANTHER" id="PTHR13794:SF58">
    <property type="entry name" value="MITOCHONDRIAL ENOLASE SUPERFAMILY MEMBER 1"/>
    <property type="match status" value="1"/>
</dbReference>
<dbReference type="GO" id="GO:0016052">
    <property type="term" value="P:carbohydrate catabolic process"/>
    <property type="evidence" value="ECO:0007669"/>
    <property type="project" value="TreeGrafter"/>
</dbReference>
<dbReference type="SUPFAM" id="SSF51604">
    <property type="entry name" value="Enolase C-terminal domain-like"/>
    <property type="match status" value="1"/>
</dbReference>
<organism evidence="5 6">
    <name type="scientific">Microbacterium saperdae</name>
    <dbReference type="NCBI Taxonomy" id="69368"/>
    <lineage>
        <taxon>Bacteria</taxon>
        <taxon>Bacillati</taxon>
        <taxon>Actinomycetota</taxon>
        <taxon>Actinomycetes</taxon>
        <taxon>Micrococcales</taxon>
        <taxon>Microbacteriaceae</taxon>
        <taxon>Microbacterium</taxon>
    </lineage>
</organism>
<comment type="cofactor">
    <cofactor evidence="1">
        <name>Mg(2+)</name>
        <dbReference type="ChEBI" id="CHEBI:18420"/>
    </cofactor>
</comment>
<accession>A0A543BIV9</accession>
<dbReference type="Pfam" id="PF13378">
    <property type="entry name" value="MR_MLE_C"/>
    <property type="match status" value="1"/>
</dbReference>
<dbReference type="InterPro" id="IPR013342">
    <property type="entry name" value="Mandelate_racemase_C"/>
</dbReference>
<keyword evidence="2" id="KW-0479">Metal-binding</keyword>
<proteinExistence type="predicted"/>
<comment type="caution">
    <text evidence="5">The sequence shown here is derived from an EMBL/GenBank/DDBJ whole genome shotgun (WGS) entry which is preliminary data.</text>
</comment>
<dbReference type="SMART" id="SM00922">
    <property type="entry name" value="MR_MLE"/>
    <property type="match status" value="1"/>
</dbReference>
<gene>
    <name evidence="5" type="ORF">FB560_0338</name>
</gene>
<evidence type="ECO:0000256" key="3">
    <source>
        <dbReference type="ARBA" id="ARBA00022842"/>
    </source>
</evidence>
<evidence type="ECO:0000256" key="2">
    <source>
        <dbReference type="ARBA" id="ARBA00022723"/>
    </source>
</evidence>
<dbReference type="SFLD" id="SFLDG00179">
    <property type="entry name" value="mandelate_racemase"/>
    <property type="match status" value="1"/>
</dbReference>
<dbReference type="InterPro" id="IPR036849">
    <property type="entry name" value="Enolase-like_C_sf"/>
</dbReference>
<dbReference type="OrthoDB" id="9802699at2"/>
<evidence type="ECO:0000313" key="5">
    <source>
        <dbReference type="EMBL" id="TQL84746.1"/>
    </source>
</evidence>
<protein>
    <submittedName>
        <fullName evidence="5">L-alanine-DL-glutamate epimerase-like enolase superfamily enzyme</fullName>
    </submittedName>
</protein>
<dbReference type="Proteomes" id="UP000317209">
    <property type="component" value="Unassembled WGS sequence"/>
</dbReference>
<feature type="domain" description="Mandelate racemase/muconate lactonizing enzyme C-terminal" evidence="4">
    <location>
        <begin position="140"/>
        <end position="245"/>
    </location>
</feature>
<dbReference type="AlphaFoldDB" id="A0A543BIV9"/>
<dbReference type="GO" id="GO:0000287">
    <property type="term" value="F:magnesium ion binding"/>
    <property type="evidence" value="ECO:0007669"/>
    <property type="project" value="TreeGrafter"/>
</dbReference>
<dbReference type="SUPFAM" id="SSF54826">
    <property type="entry name" value="Enolase N-terminal domain-like"/>
    <property type="match status" value="1"/>
</dbReference>